<gene>
    <name evidence="1" type="ORF">C7B64_01970</name>
</gene>
<comment type="caution">
    <text evidence="1">The sequence shown here is derived from an EMBL/GenBank/DDBJ whole genome shotgun (WGS) entry which is preliminary data.</text>
</comment>
<dbReference type="Proteomes" id="UP000238762">
    <property type="component" value="Unassembled WGS sequence"/>
</dbReference>
<keyword evidence="2" id="KW-1185">Reference proteome</keyword>
<reference evidence="1 2" key="1">
    <citation type="submission" date="2018-02" db="EMBL/GenBank/DDBJ databases">
        <authorList>
            <person name="Cohen D.B."/>
            <person name="Kent A.D."/>
        </authorList>
    </citation>
    <scope>NUCLEOTIDE SEQUENCE [LARGE SCALE GENOMIC DNA]</scope>
    <source>
        <strain evidence="1 2">CCAP 1448/3</strain>
    </source>
</reference>
<protein>
    <submittedName>
        <fullName evidence="1">Uncharacterized protein</fullName>
    </submittedName>
</protein>
<proteinExistence type="predicted"/>
<evidence type="ECO:0000313" key="1">
    <source>
        <dbReference type="EMBL" id="PSB04879.1"/>
    </source>
</evidence>
<accession>A0A2T1C9F6</accession>
<evidence type="ECO:0000313" key="2">
    <source>
        <dbReference type="Proteomes" id="UP000238762"/>
    </source>
</evidence>
<dbReference type="AlphaFoldDB" id="A0A2T1C9F6"/>
<organism evidence="1 2">
    <name type="scientific">Merismopedia glauca CCAP 1448/3</name>
    <dbReference type="NCBI Taxonomy" id="1296344"/>
    <lineage>
        <taxon>Bacteria</taxon>
        <taxon>Bacillati</taxon>
        <taxon>Cyanobacteriota</taxon>
        <taxon>Cyanophyceae</taxon>
        <taxon>Synechococcales</taxon>
        <taxon>Merismopediaceae</taxon>
        <taxon>Merismopedia</taxon>
    </lineage>
</organism>
<dbReference type="EMBL" id="PVWJ01000006">
    <property type="protein sequence ID" value="PSB04879.1"/>
    <property type="molecule type" value="Genomic_DNA"/>
</dbReference>
<sequence length="76" mass="9068">MKIYFWLLKDLEFSSNQIYIKFVHCKFTAVFISKEHTALKIRILKAEFLPQFHALRENKIRDSLVKLLFVPPELTA</sequence>
<reference evidence="1 2" key="2">
    <citation type="submission" date="2018-03" db="EMBL/GenBank/DDBJ databases">
        <title>The ancient ancestry and fast evolution of plastids.</title>
        <authorList>
            <person name="Moore K.R."/>
            <person name="Magnabosco C."/>
            <person name="Momper L."/>
            <person name="Gold D.A."/>
            <person name="Bosak T."/>
            <person name="Fournier G.P."/>
        </authorList>
    </citation>
    <scope>NUCLEOTIDE SEQUENCE [LARGE SCALE GENOMIC DNA]</scope>
    <source>
        <strain evidence="1 2">CCAP 1448/3</strain>
    </source>
</reference>
<name>A0A2T1C9F6_9CYAN</name>